<proteinExistence type="predicted"/>
<organism evidence="2 3">
    <name type="scientific">Colocasia esculenta</name>
    <name type="common">Wild taro</name>
    <name type="synonym">Arum esculentum</name>
    <dbReference type="NCBI Taxonomy" id="4460"/>
    <lineage>
        <taxon>Eukaryota</taxon>
        <taxon>Viridiplantae</taxon>
        <taxon>Streptophyta</taxon>
        <taxon>Embryophyta</taxon>
        <taxon>Tracheophyta</taxon>
        <taxon>Spermatophyta</taxon>
        <taxon>Magnoliopsida</taxon>
        <taxon>Liliopsida</taxon>
        <taxon>Araceae</taxon>
        <taxon>Aroideae</taxon>
        <taxon>Colocasieae</taxon>
        <taxon>Colocasia</taxon>
    </lineage>
</organism>
<dbReference type="AlphaFoldDB" id="A0A843WZ59"/>
<evidence type="ECO:0000256" key="1">
    <source>
        <dbReference type="SAM" id="MobiDB-lite"/>
    </source>
</evidence>
<protein>
    <submittedName>
        <fullName evidence="2">Uncharacterized protein</fullName>
    </submittedName>
</protein>
<keyword evidence="3" id="KW-1185">Reference proteome</keyword>
<feature type="region of interest" description="Disordered" evidence="1">
    <location>
        <begin position="1"/>
        <end position="23"/>
    </location>
</feature>
<dbReference type="Proteomes" id="UP000652761">
    <property type="component" value="Unassembled WGS sequence"/>
</dbReference>
<name>A0A843WZ59_COLES</name>
<dbReference type="EMBL" id="NMUH01004359">
    <property type="protein sequence ID" value="MQM09374.1"/>
    <property type="molecule type" value="Genomic_DNA"/>
</dbReference>
<evidence type="ECO:0000313" key="2">
    <source>
        <dbReference type="EMBL" id="MQM09374.1"/>
    </source>
</evidence>
<reference evidence="2" key="1">
    <citation type="submission" date="2017-07" db="EMBL/GenBank/DDBJ databases">
        <title>Taro Niue Genome Assembly and Annotation.</title>
        <authorList>
            <person name="Atibalentja N."/>
            <person name="Keating K."/>
            <person name="Fields C.J."/>
        </authorList>
    </citation>
    <scope>NUCLEOTIDE SEQUENCE</scope>
    <source>
        <strain evidence="2">Niue_2</strain>
        <tissue evidence="2">Leaf</tissue>
    </source>
</reference>
<accession>A0A843WZ59</accession>
<sequence length="23" mass="2431">MELLPQPCSAATCAQPGVRSSQR</sequence>
<comment type="caution">
    <text evidence="2">The sequence shown here is derived from an EMBL/GenBank/DDBJ whole genome shotgun (WGS) entry which is preliminary data.</text>
</comment>
<evidence type="ECO:0000313" key="3">
    <source>
        <dbReference type="Proteomes" id="UP000652761"/>
    </source>
</evidence>
<gene>
    <name evidence="2" type="ORF">Taro_042243</name>
</gene>